<organism evidence="2 3">
    <name type="scientific">Colletotrichum shisoi</name>
    <dbReference type="NCBI Taxonomy" id="2078593"/>
    <lineage>
        <taxon>Eukaryota</taxon>
        <taxon>Fungi</taxon>
        <taxon>Dikarya</taxon>
        <taxon>Ascomycota</taxon>
        <taxon>Pezizomycotina</taxon>
        <taxon>Sordariomycetes</taxon>
        <taxon>Hypocreomycetidae</taxon>
        <taxon>Glomerellales</taxon>
        <taxon>Glomerellaceae</taxon>
        <taxon>Colletotrichum</taxon>
        <taxon>Colletotrichum destructivum species complex</taxon>
    </lineage>
</organism>
<feature type="region of interest" description="Disordered" evidence="1">
    <location>
        <begin position="75"/>
        <end position="145"/>
    </location>
</feature>
<dbReference type="AlphaFoldDB" id="A0A5Q4BIT5"/>
<evidence type="ECO:0000313" key="2">
    <source>
        <dbReference type="EMBL" id="TQN66838.1"/>
    </source>
</evidence>
<keyword evidence="3" id="KW-1185">Reference proteome</keyword>
<name>A0A5Q4BIT5_9PEZI</name>
<dbReference type="Proteomes" id="UP000326340">
    <property type="component" value="Unassembled WGS sequence"/>
</dbReference>
<evidence type="ECO:0000256" key="1">
    <source>
        <dbReference type="SAM" id="MobiDB-lite"/>
    </source>
</evidence>
<comment type="caution">
    <text evidence="2">The sequence shown here is derived from an EMBL/GenBank/DDBJ whole genome shotgun (WGS) entry which is preliminary data.</text>
</comment>
<evidence type="ECO:0000313" key="3">
    <source>
        <dbReference type="Proteomes" id="UP000326340"/>
    </source>
</evidence>
<dbReference type="EMBL" id="PUHP01001083">
    <property type="protein sequence ID" value="TQN66838.1"/>
    <property type="molecule type" value="Genomic_DNA"/>
</dbReference>
<sequence>MEPKTKAPLDMAMSDPINLSLSLSLSSLWTDSGLGTRADADAGYGFCPCHTLLTFLQSTAGQGAAGLLTKSQANGNRCLMPRRGSPSWPRIPALTPGTPVPTRRFVCSPTARGHAARFRSSGPCPPSPLRKEDTAPLRMQKTQSL</sequence>
<reference evidence="2 3" key="1">
    <citation type="journal article" date="2019" name="Sci. Rep.">
        <title>Colletotrichum shisoi sp. nov., an anthracnose pathogen of Perilla frutescens in Japan: molecular phylogenetic, morphological and genomic evidence.</title>
        <authorList>
            <person name="Gan P."/>
            <person name="Tsushima A."/>
            <person name="Hiroyama R."/>
            <person name="Narusaka M."/>
            <person name="Takano Y."/>
            <person name="Narusaka Y."/>
            <person name="Kawaradani M."/>
            <person name="Damm U."/>
            <person name="Shirasu K."/>
        </authorList>
    </citation>
    <scope>NUCLEOTIDE SEQUENCE [LARGE SCALE GENOMIC DNA]</scope>
    <source>
        <strain evidence="2 3">PG-2018a</strain>
    </source>
</reference>
<protein>
    <submittedName>
        <fullName evidence="2">Uncharacterized protein</fullName>
    </submittedName>
</protein>
<accession>A0A5Q4BIT5</accession>
<gene>
    <name evidence="2" type="ORF">CSHISOI_08604</name>
</gene>
<proteinExistence type="predicted"/>